<protein>
    <submittedName>
        <fullName evidence="2">Uncharacterized protein</fullName>
    </submittedName>
</protein>
<dbReference type="AlphaFoldDB" id="A0A6C0HTW3"/>
<evidence type="ECO:0000256" key="1">
    <source>
        <dbReference type="SAM" id="Coils"/>
    </source>
</evidence>
<dbReference type="SMART" id="SM00497">
    <property type="entry name" value="IENR1"/>
    <property type="match status" value="2"/>
</dbReference>
<proteinExistence type="predicted"/>
<feature type="coiled-coil region" evidence="1">
    <location>
        <begin position="307"/>
        <end position="385"/>
    </location>
</feature>
<dbReference type="InterPro" id="IPR003647">
    <property type="entry name" value="Intron_nuc_1_rpt"/>
</dbReference>
<evidence type="ECO:0000313" key="2">
    <source>
        <dbReference type="EMBL" id="QHT83840.1"/>
    </source>
</evidence>
<name>A0A6C0HTW3_9ZZZZ</name>
<keyword evidence="1" id="KW-0175">Coiled coil</keyword>
<dbReference type="EMBL" id="MN740012">
    <property type="protein sequence ID" value="QHT83840.1"/>
    <property type="molecule type" value="Genomic_DNA"/>
</dbReference>
<sequence length="612" mass="72609">MDASLNIVNLIENNPIIKLSNTYNNKLLEKIKENFTETQQQLFISSFYCYLHYNQTTDFVIDLDNIWQWLGFNQKYAAKRILERHFIIEKDYKFLLTQSGEQDKEQHGGHNKQTILLNIKTFKLFCIKAETKKANEIHEYFVKLEGILNEVIQEECIELKQQLEDNKQQLENTNKNFDKKLIQQKALQREQILLRDYASSGSLIYIIKIKSYDTGEYIVKIGESRYGIEQRYKEHQKKYEECVLLDCFRVVKSRDFEKYLHHHDKIRSSRVKDLKDHEKEQELFHIGKELSYKTVLNIIENNIKSFNEYSQKDFDRLQEKYDLLQEKYDLLQEKYDFVKSTINSSNNLQNTISLEIDNQEKINKSENINKKLEQTNKEILEKLNKPEIITTTKFGEPLATVGDRIQKINPETMTLVKVYESIAECLKESNFKMKRPSIDKAIKNNTIYNGYRWMYVERNKNPNILENIPETKITRLQNLGYIAKLNVDKTQILNVYLDRKTAAIENGFLSSSALDNPVKNEKIANGFFYMLYDNCDENLQEDFEEINGEILLYKEGVGQYDNKNNLIKEFACKYDCIKQLKMSDKTLRKALEQKVMYNNYYFKYIGSKLKML</sequence>
<reference evidence="2" key="1">
    <citation type="journal article" date="2020" name="Nature">
        <title>Giant virus diversity and host interactions through global metagenomics.</title>
        <authorList>
            <person name="Schulz F."/>
            <person name="Roux S."/>
            <person name="Paez-Espino D."/>
            <person name="Jungbluth S."/>
            <person name="Walsh D.A."/>
            <person name="Denef V.J."/>
            <person name="McMahon K.D."/>
            <person name="Konstantinidis K.T."/>
            <person name="Eloe-Fadrosh E.A."/>
            <person name="Kyrpides N.C."/>
            <person name="Woyke T."/>
        </authorList>
    </citation>
    <scope>NUCLEOTIDE SEQUENCE</scope>
    <source>
        <strain evidence="2">GVMAG-M-3300023184-168</strain>
    </source>
</reference>
<organism evidence="2">
    <name type="scientific">viral metagenome</name>
    <dbReference type="NCBI Taxonomy" id="1070528"/>
    <lineage>
        <taxon>unclassified sequences</taxon>
        <taxon>metagenomes</taxon>
        <taxon>organismal metagenomes</taxon>
    </lineage>
</organism>
<accession>A0A6C0HTW3</accession>
<feature type="coiled-coil region" evidence="1">
    <location>
        <begin position="149"/>
        <end position="190"/>
    </location>
</feature>